<sequence length="380" mass="43944">MTGRLKGDILEVMNDSTYSYQFYSTTQAAWDAMFEALRAAKKSIFWEVFIFVDDRIGEQFIEILSAKAKAGLEVKMVIDAIGGRDFSKSAARRLKEAGVDLQFYNRLQPDFRVARWISRLWFRNHRKVLIVDEDVVFIGGVNVKANYQAWDDIYLKIAGLVPRPLLRGFAKSYISSGGKKDAVRYMLKLDDRRGWHDLKEKMKFIVHSPQFERQKVSRKFYLRALALGKESVNFLTPYYAPDKEFLKAITLAKKRGVKVNIFMPLRPDIKIMELIARAYFRLTIKAGANVYLLPKMNHGKAVTVDDKSGLVSSINVTPRSFSINEESGVYFNDEKMVAELNGIFNGYKKTAQLVNQEMLGRQTWWSRIKDWVASWFDRYV</sequence>
<evidence type="ECO:0000259" key="1">
    <source>
        <dbReference type="PROSITE" id="PS50035"/>
    </source>
</evidence>
<name>A0A1F6NA67_9BACT</name>
<gene>
    <name evidence="2" type="ORF">A3I29_01070</name>
</gene>
<dbReference type="CDD" id="cd09110">
    <property type="entry name" value="PLDc_CLS_1"/>
    <property type="match status" value="1"/>
</dbReference>
<dbReference type="CDD" id="cd09112">
    <property type="entry name" value="PLDc_CLS_2"/>
    <property type="match status" value="1"/>
</dbReference>
<dbReference type="STRING" id="1798689.A3I29_01070"/>
<feature type="domain" description="PLD phosphodiesterase" evidence="1">
    <location>
        <begin position="120"/>
        <end position="147"/>
    </location>
</feature>
<dbReference type="GO" id="GO:0032049">
    <property type="term" value="P:cardiolipin biosynthetic process"/>
    <property type="evidence" value="ECO:0007669"/>
    <property type="project" value="UniProtKB-ARBA"/>
</dbReference>
<dbReference type="SMART" id="SM00155">
    <property type="entry name" value="PLDc"/>
    <property type="match status" value="2"/>
</dbReference>
<dbReference type="PROSITE" id="PS50035">
    <property type="entry name" value="PLD"/>
    <property type="match status" value="2"/>
</dbReference>
<dbReference type="InterPro" id="IPR001736">
    <property type="entry name" value="PLipase_D/transphosphatidylase"/>
</dbReference>
<reference evidence="2 3" key="1">
    <citation type="journal article" date="2016" name="Nat. Commun.">
        <title>Thousands of microbial genomes shed light on interconnected biogeochemical processes in an aquifer system.</title>
        <authorList>
            <person name="Anantharaman K."/>
            <person name="Brown C.T."/>
            <person name="Hug L.A."/>
            <person name="Sharon I."/>
            <person name="Castelle C.J."/>
            <person name="Probst A.J."/>
            <person name="Thomas B.C."/>
            <person name="Singh A."/>
            <person name="Wilkins M.J."/>
            <person name="Karaoz U."/>
            <person name="Brodie E.L."/>
            <person name="Williams K.H."/>
            <person name="Hubbard S.S."/>
            <person name="Banfield J.F."/>
        </authorList>
    </citation>
    <scope>NUCLEOTIDE SEQUENCE [LARGE SCALE GENOMIC DNA]</scope>
</reference>
<feature type="domain" description="PLD phosphodiesterase" evidence="1">
    <location>
        <begin position="293"/>
        <end position="320"/>
    </location>
</feature>
<protein>
    <recommendedName>
        <fullName evidence="1">PLD phosphodiesterase domain-containing protein</fullName>
    </recommendedName>
</protein>
<dbReference type="SUPFAM" id="SSF56024">
    <property type="entry name" value="Phospholipase D/nuclease"/>
    <property type="match status" value="2"/>
</dbReference>
<dbReference type="InterPro" id="IPR025202">
    <property type="entry name" value="PLD-like_dom"/>
</dbReference>
<dbReference type="Pfam" id="PF13091">
    <property type="entry name" value="PLDc_2"/>
    <property type="match status" value="2"/>
</dbReference>
<comment type="caution">
    <text evidence="2">The sequence shown here is derived from an EMBL/GenBank/DDBJ whole genome shotgun (WGS) entry which is preliminary data.</text>
</comment>
<evidence type="ECO:0000313" key="3">
    <source>
        <dbReference type="Proteomes" id="UP000178726"/>
    </source>
</evidence>
<dbReference type="Gene3D" id="3.30.870.10">
    <property type="entry name" value="Endonuclease Chain A"/>
    <property type="match status" value="2"/>
</dbReference>
<dbReference type="PANTHER" id="PTHR21248:SF22">
    <property type="entry name" value="PHOSPHOLIPASE D"/>
    <property type="match status" value="1"/>
</dbReference>
<dbReference type="AlphaFoldDB" id="A0A1F6NA67"/>
<dbReference type="EMBL" id="MFQK01000035">
    <property type="protein sequence ID" value="OGH80688.1"/>
    <property type="molecule type" value="Genomic_DNA"/>
</dbReference>
<evidence type="ECO:0000313" key="2">
    <source>
        <dbReference type="EMBL" id="OGH80688.1"/>
    </source>
</evidence>
<proteinExistence type="predicted"/>
<dbReference type="GO" id="GO:0030572">
    <property type="term" value="F:phosphatidyltransferase activity"/>
    <property type="evidence" value="ECO:0007669"/>
    <property type="project" value="UniProtKB-ARBA"/>
</dbReference>
<accession>A0A1F6NA67</accession>
<dbReference type="PANTHER" id="PTHR21248">
    <property type="entry name" value="CARDIOLIPIN SYNTHASE"/>
    <property type="match status" value="1"/>
</dbReference>
<organism evidence="2 3">
    <name type="scientific">Candidatus Magasanikbacteria bacterium RIFCSPLOWO2_02_FULL_44_11</name>
    <dbReference type="NCBI Taxonomy" id="1798689"/>
    <lineage>
        <taxon>Bacteria</taxon>
        <taxon>Candidatus Magasanikiibacteriota</taxon>
    </lineage>
</organism>
<dbReference type="Proteomes" id="UP000178726">
    <property type="component" value="Unassembled WGS sequence"/>
</dbReference>